<gene>
    <name evidence="2" type="ORF">SAMN04487818_104363</name>
</gene>
<keyword evidence="3" id="KW-1185">Reference proteome</keyword>
<dbReference type="Proteomes" id="UP000199051">
    <property type="component" value="Unassembled WGS sequence"/>
</dbReference>
<keyword evidence="1" id="KW-0812">Transmembrane</keyword>
<organism evidence="2 3">
    <name type="scientific">Actinokineospora terrae</name>
    <dbReference type="NCBI Taxonomy" id="155974"/>
    <lineage>
        <taxon>Bacteria</taxon>
        <taxon>Bacillati</taxon>
        <taxon>Actinomycetota</taxon>
        <taxon>Actinomycetes</taxon>
        <taxon>Pseudonocardiales</taxon>
        <taxon>Pseudonocardiaceae</taxon>
        <taxon>Actinokineospora</taxon>
    </lineage>
</organism>
<dbReference type="EMBL" id="FOGI01000004">
    <property type="protein sequence ID" value="SER61863.1"/>
    <property type="molecule type" value="Genomic_DNA"/>
</dbReference>
<feature type="transmembrane region" description="Helical" evidence="1">
    <location>
        <begin position="28"/>
        <end position="56"/>
    </location>
</feature>
<protein>
    <recommendedName>
        <fullName evidence="4">Extracellular solute-binding protein</fullName>
    </recommendedName>
</protein>
<evidence type="ECO:0000313" key="3">
    <source>
        <dbReference type="Proteomes" id="UP000199051"/>
    </source>
</evidence>
<accession>A0A1H9QQ54</accession>
<evidence type="ECO:0000313" key="2">
    <source>
        <dbReference type="EMBL" id="SER61863.1"/>
    </source>
</evidence>
<keyword evidence="1" id="KW-0472">Membrane</keyword>
<evidence type="ECO:0008006" key="4">
    <source>
        <dbReference type="Google" id="ProtNLM"/>
    </source>
</evidence>
<proteinExistence type="predicted"/>
<name>A0A1H9QQ54_9PSEU</name>
<sequence length="407" mass="44214">MTISPGGVAEPEFTVVEPPRSIFRRKRFLGVFLPAGLVAVAGAIALFAGGVLALPLRDVVVVSGRLASKAEFFTDAEVRRILMAHGIQVSLDRAGSRDIAVNSIDGYDFVFPSGQPAALLIKQRLAQSGHRPAKTYKPFFSPIVLATYREYADVLAKPAAEPVATVQKAARQDTPPLYYDMPMDRFIGVIQRGTTWDRLAAPDRRLDNSNRVLAQTSDLCSSNSSATYLGLVAFVANGNVIPQTEADAVALARKIKPLLTAQGLPGDDLSRSYLAPDGQGLAPIAVIYEHQFLAHQLRALGQTGKVDDRRVLLYPAAQLQTVPEFLALTPEGERLGELITTDPHLRRRALELGFRVFEADDTLTTGQFAEFLTERHLPVPSSGIGDTETFLPSLPLLEKMITEIGEC</sequence>
<dbReference type="STRING" id="155974.SAMN04487818_104363"/>
<dbReference type="AlphaFoldDB" id="A0A1H9QQ54"/>
<keyword evidence="1" id="KW-1133">Transmembrane helix</keyword>
<reference evidence="3" key="1">
    <citation type="submission" date="2016-10" db="EMBL/GenBank/DDBJ databases">
        <authorList>
            <person name="Varghese N."/>
            <person name="Submissions S."/>
        </authorList>
    </citation>
    <scope>NUCLEOTIDE SEQUENCE [LARGE SCALE GENOMIC DNA]</scope>
    <source>
        <strain evidence="3">DSM 44260</strain>
    </source>
</reference>
<evidence type="ECO:0000256" key="1">
    <source>
        <dbReference type="SAM" id="Phobius"/>
    </source>
</evidence>
<dbReference type="RefSeq" id="WP_245782303.1">
    <property type="nucleotide sequence ID" value="NZ_FOGI01000004.1"/>
</dbReference>